<dbReference type="InterPro" id="IPR023186">
    <property type="entry name" value="IUNH"/>
</dbReference>
<evidence type="ECO:0000256" key="1">
    <source>
        <dbReference type="ARBA" id="ARBA00009176"/>
    </source>
</evidence>
<evidence type="ECO:0000256" key="3">
    <source>
        <dbReference type="ARBA" id="ARBA00023295"/>
    </source>
</evidence>
<comment type="similarity">
    <text evidence="1">Belongs to the IUNH family.</text>
</comment>
<keyword evidence="3" id="KW-0326">Glycosidase</keyword>
<dbReference type="AlphaFoldDB" id="A0A261XTY6"/>
<dbReference type="EMBL" id="MVBO01000231">
    <property type="protein sequence ID" value="OZJ01826.1"/>
    <property type="molecule type" value="Genomic_DNA"/>
</dbReference>
<dbReference type="Pfam" id="PF01156">
    <property type="entry name" value="IU_nuc_hydro"/>
    <property type="match status" value="1"/>
</dbReference>
<keyword evidence="2" id="KW-0378">Hydrolase</keyword>
<dbReference type="GO" id="GO:0005829">
    <property type="term" value="C:cytosol"/>
    <property type="evidence" value="ECO:0007669"/>
    <property type="project" value="TreeGrafter"/>
</dbReference>
<sequence length="429" mass="47611">MEIIDDIVAIILALATPNIDVRAITLTHGNTTIGNTVRNATTLFSVLEKQTEYYKTHGGPTDKFQTSRPALAIGAAMPIKSTQILASYFHGEDGLGEIHTTASVDQQQHPHFTYKDWQSLIISDQEILDAEDTLYRKEKQHSPLYTTSPRSGCDEILFQLAQAQPFTVTIVAVGPLTNLALALENDPKTFCLAKRIIILGGAIDVPGNTSPFAEFNFLADAHAAKAVLETTHGYKPNTTIEDKLALHQTNGWCPLHVVMLSIDAGEACSTFPVSLLERYSPTVDTPLSQFITPILEFVADKSREYGKRQEHIALFDPVCIGLLLDFEASLATKTPKLPVQDQTAKSYLHRVIESGRLIQRRGGWTTYFEDVRVETEGEFTRGMCCVDRRVFIGKQWTGVSTNVEVVREGPNASFLQRVMEAMYDIHLND</sequence>
<evidence type="ECO:0000259" key="4">
    <source>
        <dbReference type="Pfam" id="PF01156"/>
    </source>
</evidence>
<dbReference type="GO" id="GO:0008477">
    <property type="term" value="F:purine nucleosidase activity"/>
    <property type="evidence" value="ECO:0007669"/>
    <property type="project" value="TreeGrafter"/>
</dbReference>
<dbReference type="Proteomes" id="UP000242875">
    <property type="component" value="Unassembled WGS sequence"/>
</dbReference>
<proteinExistence type="inferred from homology"/>
<evidence type="ECO:0000256" key="2">
    <source>
        <dbReference type="ARBA" id="ARBA00022801"/>
    </source>
</evidence>
<dbReference type="InterPro" id="IPR001910">
    <property type="entry name" value="Inosine/uridine_hydrolase_dom"/>
</dbReference>
<accession>A0A261XTY6</accession>
<dbReference type="PANTHER" id="PTHR12304:SF56">
    <property type="entry name" value="HYDROLASE, PUTATIVE (AFU_ORTHOLOGUE AFUA_1G11790)-RELATED"/>
    <property type="match status" value="1"/>
</dbReference>
<organism evidence="5 6">
    <name type="scientific">Bifiguratus adelaidae</name>
    <dbReference type="NCBI Taxonomy" id="1938954"/>
    <lineage>
        <taxon>Eukaryota</taxon>
        <taxon>Fungi</taxon>
        <taxon>Fungi incertae sedis</taxon>
        <taxon>Mucoromycota</taxon>
        <taxon>Mucoromycotina</taxon>
        <taxon>Endogonomycetes</taxon>
        <taxon>Endogonales</taxon>
        <taxon>Endogonales incertae sedis</taxon>
        <taxon>Bifiguratus</taxon>
    </lineage>
</organism>
<dbReference type="GO" id="GO:0006152">
    <property type="term" value="P:purine nucleoside catabolic process"/>
    <property type="evidence" value="ECO:0007669"/>
    <property type="project" value="TreeGrafter"/>
</dbReference>
<dbReference type="PANTHER" id="PTHR12304">
    <property type="entry name" value="INOSINE-URIDINE PREFERRING NUCLEOSIDE HYDROLASE"/>
    <property type="match status" value="1"/>
</dbReference>
<evidence type="ECO:0000313" key="6">
    <source>
        <dbReference type="Proteomes" id="UP000242875"/>
    </source>
</evidence>
<name>A0A261XTY6_9FUNG</name>
<gene>
    <name evidence="5" type="ORF">BZG36_04791</name>
</gene>
<reference evidence="5 6" key="1">
    <citation type="journal article" date="2017" name="Mycologia">
        <title>Bifiguratus adelaidae, gen. et sp. nov., a new member of Mucoromycotina in endophytic and soil-dwelling habitats.</title>
        <authorList>
            <person name="Torres-Cruz T.J."/>
            <person name="Billingsley Tobias T.L."/>
            <person name="Almatruk M."/>
            <person name="Hesse C."/>
            <person name="Kuske C.R."/>
            <person name="Desiro A."/>
            <person name="Benucci G.M."/>
            <person name="Bonito G."/>
            <person name="Stajich J.E."/>
            <person name="Dunlap C."/>
            <person name="Arnold A.E."/>
            <person name="Porras-Alfaro A."/>
        </authorList>
    </citation>
    <scope>NUCLEOTIDE SEQUENCE [LARGE SCALE GENOMIC DNA]</scope>
    <source>
        <strain evidence="5 6">AZ0501</strain>
    </source>
</reference>
<protein>
    <recommendedName>
        <fullName evidence="4">Inosine/uridine-preferring nucleoside hydrolase domain-containing protein</fullName>
    </recommendedName>
</protein>
<dbReference type="SUPFAM" id="SSF53590">
    <property type="entry name" value="Nucleoside hydrolase"/>
    <property type="match status" value="1"/>
</dbReference>
<keyword evidence="6" id="KW-1185">Reference proteome</keyword>
<evidence type="ECO:0000313" key="5">
    <source>
        <dbReference type="EMBL" id="OZJ01826.1"/>
    </source>
</evidence>
<comment type="caution">
    <text evidence="5">The sequence shown here is derived from an EMBL/GenBank/DDBJ whole genome shotgun (WGS) entry which is preliminary data.</text>
</comment>
<dbReference type="InterPro" id="IPR036452">
    <property type="entry name" value="Ribo_hydro-like"/>
</dbReference>
<dbReference type="Gene3D" id="3.90.245.10">
    <property type="entry name" value="Ribonucleoside hydrolase-like"/>
    <property type="match status" value="1"/>
</dbReference>
<feature type="domain" description="Inosine/uridine-preferring nucleoside hydrolase" evidence="4">
    <location>
        <begin position="4"/>
        <end position="412"/>
    </location>
</feature>
<dbReference type="OrthoDB" id="5783963at2759"/>